<dbReference type="RefSeq" id="WP_011394777.1">
    <property type="nucleotide sequence ID" value="NC_007645.1"/>
</dbReference>
<evidence type="ECO:0000256" key="8">
    <source>
        <dbReference type="ARBA" id="ARBA00023239"/>
    </source>
</evidence>
<name>Q2SNS4_HAHCH</name>
<dbReference type="SUPFAM" id="SSF51069">
    <property type="entry name" value="Carbonic anhydrase"/>
    <property type="match status" value="1"/>
</dbReference>
<evidence type="ECO:0000313" key="13">
    <source>
        <dbReference type="Proteomes" id="UP000000238"/>
    </source>
</evidence>
<evidence type="ECO:0000256" key="3">
    <source>
        <dbReference type="ARBA" id="ARBA00010718"/>
    </source>
</evidence>
<feature type="domain" description="Alpha-carbonic anhydrase" evidence="11">
    <location>
        <begin position="24"/>
        <end position="242"/>
    </location>
</feature>
<evidence type="ECO:0000256" key="5">
    <source>
        <dbReference type="ARBA" id="ARBA00014628"/>
    </source>
</evidence>
<keyword evidence="6 10" id="KW-0479">Metal-binding</keyword>
<dbReference type="AlphaFoldDB" id="Q2SNS4"/>
<sequence>MIRRLIWVLAGVTACGQALASGESHWGYDEPERWGELKPEYTMCSAGKNQSPVDISGLIKGELPAVGMNYSSGGHEVINNGHTIQVNYKPGSKASVDGREFELKQFHFHAPSENTVDGKSFPLEAHFVHANENGELAVLSVLYEEGEHNEQLAKVWEHMPAEAGGSKVLPTAVHAGDMVSASAGYYRFNGSLTTPPCSEGVRWLVMKDYRTASKEQINQFMETMGGPTNRPVQGVNARIILH</sequence>
<evidence type="ECO:0000256" key="1">
    <source>
        <dbReference type="ARBA" id="ARBA00001947"/>
    </source>
</evidence>
<reference evidence="12 13" key="1">
    <citation type="journal article" date="2005" name="Nucleic Acids Res.">
        <title>Genomic blueprint of Hahella chejuensis, a marine microbe producing an algicidal agent.</title>
        <authorList>
            <person name="Jeong H."/>
            <person name="Yim J.H."/>
            <person name="Lee C."/>
            <person name="Choi S.-H."/>
            <person name="Park Y.K."/>
            <person name="Yoon S.H."/>
            <person name="Hur C.-G."/>
            <person name="Kang H.-Y."/>
            <person name="Kim D."/>
            <person name="Lee H.H."/>
            <person name="Park K.H."/>
            <person name="Park S.-H."/>
            <person name="Park H.-S."/>
            <person name="Lee H.K."/>
            <person name="Oh T.K."/>
            <person name="Kim J.F."/>
        </authorList>
    </citation>
    <scope>NUCLEOTIDE SEQUENCE [LARGE SCALE GENOMIC DNA]</scope>
    <source>
        <strain evidence="12 13">KCTC 2396</strain>
    </source>
</reference>
<dbReference type="eggNOG" id="COG3338">
    <property type="taxonomic scope" value="Bacteria"/>
</dbReference>
<dbReference type="OrthoDB" id="5327615at2"/>
<comment type="function">
    <text evidence="2 10">Reversible hydration of carbon dioxide.</text>
</comment>
<dbReference type="PROSITE" id="PS51257">
    <property type="entry name" value="PROKAR_LIPOPROTEIN"/>
    <property type="match status" value="1"/>
</dbReference>
<dbReference type="EMBL" id="CP000155">
    <property type="protein sequence ID" value="ABC27700.1"/>
    <property type="molecule type" value="Genomic_DNA"/>
</dbReference>
<dbReference type="PANTHER" id="PTHR18952:SF265">
    <property type="entry name" value="CARBONIC ANHYDRASE"/>
    <property type="match status" value="1"/>
</dbReference>
<dbReference type="Proteomes" id="UP000000238">
    <property type="component" value="Chromosome"/>
</dbReference>
<dbReference type="HOGENOM" id="CLU_039326_0_2_6"/>
<dbReference type="InterPro" id="IPR001148">
    <property type="entry name" value="CA_dom"/>
</dbReference>
<evidence type="ECO:0000259" key="11">
    <source>
        <dbReference type="PROSITE" id="PS51144"/>
    </source>
</evidence>
<dbReference type="InterPro" id="IPR018338">
    <property type="entry name" value="Carbonic_anhydrase_a-class_CS"/>
</dbReference>
<dbReference type="GO" id="GO:0004089">
    <property type="term" value="F:carbonate dehydratase activity"/>
    <property type="evidence" value="ECO:0007669"/>
    <property type="project" value="UniProtKB-UniRule"/>
</dbReference>
<feature type="chain" id="PRO_5025078730" description="Carbonic anhydrase" evidence="10">
    <location>
        <begin position="21"/>
        <end position="242"/>
    </location>
</feature>
<keyword evidence="8 10" id="KW-0456">Lyase</keyword>
<dbReference type="PROSITE" id="PS51144">
    <property type="entry name" value="ALPHA_CA_2"/>
    <property type="match status" value="1"/>
</dbReference>
<comment type="similarity">
    <text evidence="3 10">Belongs to the alpha-carbonic anhydrase family.</text>
</comment>
<evidence type="ECO:0000313" key="12">
    <source>
        <dbReference type="EMBL" id="ABC27700.1"/>
    </source>
</evidence>
<evidence type="ECO:0000256" key="4">
    <source>
        <dbReference type="ARBA" id="ARBA00012925"/>
    </source>
</evidence>
<evidence type="ECO:0000256" key="10">
    <source>
        <dbReference type="RuleBase" id="RU367011"/>
    </source>
</evidence>
<evidence type="ECO:0000256" key="6">
    <source>
        <dbReference type="ARBA" id="ARBA00022723"/>
    </source>
</evidence>
<dbReference type="PANTHER" id="PTHR18952">
    <property type="entry name" value="CARBONIC ANHYDRASE"/>
    <property type="match status" value="1"/>
</dbReference>
<dbReference type="Gene3D" id="3.10.200.10">
    <property type="entry name" value="Alpha carbonic anhydrase"/>
    <property type="match status" value="1"/>
</dbReference>
<accession>Q2SNS4</accession>
<dbReference type="KEGG" id="hch:HCH_00805"/>
<feature type="signal peptide" evidence="10">
    <location>
        <begin position="1"/>
        <end position="20"/>
    </location>
</feature>
<dbReference type="InterPro" id="IPR041891">
    <property type="entry name" value="Alpha_CA_prokaryot-like"/>
</dbReference>
<dbReference type="Pfam" id="PF00194">
    <property type="entry name" value="Carb_anhydrase"/>
    <property type="match status" value="1"/>
</dbReference>
<gene>
    <name evidence="12" type="ordered locus">HCH_00805</name>
</gene>
<comment type="catalytic activity">
    <reaction evidence="9 10">
        <text>hydrogencarbonate + H(+) = CO2 + H2O</text>
        <dbReference type="Rhea" id="RHEA:10748"/>
        <dbReference type="ChEBI" id="CHEBI:15377"/>
        <dbReference type="ChEBI" id="CHEBI:15378"/>
        <dbReference type="ChEBI" id="CHEBI:16526"/>
        <dbReference type="ChEBI" id="CHEBI:17544"/>
        <dbReference type="EC" id="4.2.1.1"/>
    </reaction>
</comment>
<dbReference type="EC" id="4.2.1.1" evidence="4 10"/>
<dbReference type="CDD" id="cd03124">
    <property type="entry name" value="alpha_CA_prokaryotic_like"/>
    <property type="match status" value="1"/>
</dbReference>
<keyword evidence="13" id="KW-1185">Reference proteome</keyword>
<comment type="cofactor">
    <cofactor evidence="1 10">
        <name>Zn(2+)</name>
        <dbReference type="ChEBI" id="CHEBI:29105"/>
    </cofactor>
</comment>
<evidence type="ECO:0000256" key="9">
    <source>
        <dbReference type="ARBA" id="ARBA00048348"/>
    </source>
</evidence>
<dbReference type="InterPro" id="IPR023561">
    <property type="entry name" value="Carbonic_anhydrase_a-class"/>
</dbReference>
<organism evidence="12 13">
    <name type="scientific">Hahella chejuensis (strain KCTC 2396)</name>
    <dbReference type="NCBI Taxonomy" id="349521"/>
    <lineage>
        <taxon>Bacteria</taxon>
        <taxon>Pseudomonadati</taxon>
        <taxon>Pseudomonadota</taxon>
        <taxon>Gammaproteobacteria</taxon>
        <taxon>Oceanospirillales</taxon>
        <taxon>Hahellaceae</taxon>
        <taxon>Hahella</taxon>
    </lineage>
</organism>
<evidence type="ECO:0000256" key="2">
    <source>
        <dbReference type="ARBA" id="ARBA00002904"/>
    </source>
</evidence>
<dbReference type="SMART" id="SM01057">
    <property type="entry name" value="Carb_anhydrase"/>
    <property type="match status" value="1"/>
</dbReference>
<dbReference type="GO" id="GO:0008270">
    <property type="term" value="F:zinc ion binding"/>
    <property type="evidence" value="ECO:0007669"/>
    <property type="project" value="UniProtKB-UniRule"/>
</dbReference>
<keyword evidence="10" id="KW-0732">Signal</keyword>
<dbReference type="STRING" id="349521.HCH_00805"/>
<proteinExistence type="inferred from homology"/>
<evidence type="ECO:0000256" key="7">
    <source>
        <dbReference type="ARBA" id="ARBA00022833"/>
    </source>
</evidence>
<keyword evidence="7 10" id="KW-0862">Zinc</keyword>
<protein>
    <recommendedName>
        <fullName evidence="5 10">Carbonic anhydrase</fullName>
        <ecNumber evidence="4 10">4.2.1.1</ecNumber>
    </recommendedName>
</protein>
<dbReference type="InterPro" id="IPR036398">
    <property type="entry name" value="CA_dom_sf"/>
</dbReference>
<dbReference type="PROSITE" id="PS00162">
    <property type="entry name" value="ALPHA_CA_1"/>
    <property type="match status" value="1"/>
</dbReference>